<dbReference type="Proteomes" id="UP000615755">
    <property type="component" value="Unassembled WGS sequence"/>
</dbReference>
<protein>
    <submittedName>
        <fullName evidence="1">Uncharacterized protein</fullName>
    </submittedName>
</protein>
<name>A0ABR9EDW8_9GAMM</name>
<sequence length="39" mass="4365">MFDMLEISIYVILSLKNNAVIFIYTDLLGVVVKTQGGVF</sequence>
<keyword evidence="2" id="KW-1185">Reference proteome</keyword>
<organism evidence="1 2">
    <name type="scientific">Pseudoalteromonas aurantia 208</name>
    <dbReference type="NCBI Taxonomy" id="1314867"/>
    <lineage>
        <taxon>Bacteria</taxon>
        <taxon>Pseudomonadati</taxon>
        <taxon>Pseudomonadota</taxon>
        <taxon>Gammaproteobacteria</taxon>
        <taxon>Alteromonadales</taxon>
        <taxon>Pseudoalteromonadaceae</taxon>
        <taxon>Pseudoalteromonas</taxon>
    </lineage>
</organism>
<dbReference type="EMBL" id="AQGV01000012">
    <property type="protein sequence ID" value="MBE0368569.1"/>
    <property type="molecule type" value="Genomic_DNA"/>
</dbReference>
<evidence type="ECO:0000313" key="2">
    <source>
        <dbReference type="Proteomes" id="UP000615755"/>
    </source>
</evidence>
<comment type="caution">
    <text evidence="1">The sequence shown here is derived from an EMBL/GenBank/DDBJ whole genome shotgun (WGS) entry which is preliminary data.</text>
</comment>
<accession>A0ABR9EDW8</accession>
<evidence type="ECO:0000313" key="1">
    <source>
        <dbReference type="EMBL" id="MBE0368569.1"/>
    </source>
</evidence>
<reference evidence="1 2" key="1">
    <citation type="submission" date="2015-03" db="EMBL/GenBank/DDBJ databases">
        <title>Genome sequence of Pseudoalteromonas aurantia.</title>
        <authorList>
            <person name="Xie B.-B."/>
            <person name="Rong J.-C."/>
            <person name="Qin Q.-L."/>
            <person name="Zhang Y.-Z."/>
        </authorList>
    </citation>
    <scope>NUCLEOTIDE SEQUENCE [LARGE SCALE GENOMIC DNA]</scope>
    <source>
        <strain evidence="1 2">208</strain>
    </source>
</reference>
<proteinExistence type="predicted"/>
<gene>
    <name evidence="1" type="ORF">PAUR_a2197</name>
</gene>